<dbReference type="InterPro" id="IPR029052">
    <property type="entry name" value="Metallo-depent_PP-like"/>
</dbReference>
<reference evidence="1" key="1">
    <citation type="journal article" date="2016" name="Genome Announc.">
        <title>Draft Genome Sequence of Lactobacillus plantarum 2025.</title>
        <authorList>
            <person name="Karlyshev A.V."/>
            <person name="Khlebnikov V.C."/>
            <person name="Kosarev I.V."/>
            <person name="Abramov V.M."/>
        </authorList>
    </citation>
    <scope>NUCLEOTIDE SEQUENCE [LARGE SCALE GENOMIC DNA]</scope>
    <source>
        <strain evidence="1">2025</strain>
    </source>
</reference>
<evidence type="ECO:0000313" key="1">
    <source>
        <dbReference type="EMBL" id="KPL56293.1"/>
    </source>
</evidence>
<accession>A0A837NKC6</accession>
<dbReference type="RefSeq" id="WP_054519277.1">
    <property type="nucleotide sequence ID" value="NZ_CP076824.1"/>
</dbReference>
<gene>
    <name evidence="1" type="ORF">N876_0213950</name>
</gene>
<name>A0A837NKC6_LACPN</name>
<protein>
    <recommendedName>
        <fullName evidence="2">Calcineurin-like phosphoesterase domain-containing protein</fullName>
    </recommendedName>
</protein>
<proteinExistence type="predicted"/>
<sequence>MKWTDNEKHQIAQLVTMGLSDSEIAERMGKTHAAVKHYRQRHITDIKIEDSKEVTTEADGTQTATILMRLKHDPDKSPRTMLALTGYDPDKFDLISSQYKVYEQHSTEDGTVPQYSITVKVRPKDDISVSELTSVINHGVKQKYLKRTPATLKHMLVVPLYDLHFGINSYDNMKPFLEKIQAIIYSHSLQKIVIELGGDLLHSDYLRTTKTVKGTQLDHVDSRQAWEDAANFVKSIIEPAIKNSDVAELRAIGGNHDFDMQWAFVEMIRARYPQLSVFNPGSYRQAFTYGNVSIMMAHGDTAKAKLSQLFANEYPTEWSNSIWRETHWGHFHTETVKDDGGTIQRQFGTPKPADGYEIKNGYTMNQHVLKVLEYDVNGLSVEYTLKGK</sequence>
<dbReference type="AlphaFoldDB" id="A0A837NKC6"/>
<dbReference type="EMBL" id="AVFJ02000078">
    <property type="protein sequence ID" value="KPL56293.1"/>
    <property type="molecule type" value="Genomic_DNA"/>
</dbReference>
<dbReference type="SUPFAM" id="SSF56300">
    <property type="entry name" value="Metallo-dependent phosphatases"/>
    <property type="match status" value="1"/>
</dbReference>
<comment type="caution">
    <text evidence="1">The sequence shown here is derived from an EMBL/GenBank/DDBJ whole genome shotgun (WGS) entry which is preliminary data.</text>
</comment>
<evidence type="ECO:0008006" key="2">
    <source>
        <dbReference type="Google" id="ProtNLM"/>
    </source>
</evidence>
<dbReference type="InterPro" id="IPR036388">
    <property type="entry name" value="WH-like_DNA-bd_sf"/>
</dbReference>
<organism evidence="1">
    <name type="scientific">Lactiplantibacillus plantarum 2025</name>
    <dbReference type="NCBI Taxonomy" id="1385856"/>
    <lineage>
        <taxon>Bacteria</taxon>
        <taxon>Bacillati</taxon>
        <taxon>Bacillota</taxon>
        <taxon>Bacilli</taxon>
        <taxon>Lactobacillales</taxon>
        <taxon>Lactobacillaceae</taxon>
        <taxon>Lactiplantibacillus</taxon>
    </lineage>
</organism>
<dbReference type="Gene3D" id="1.10.10.10">
    <property type="entry name" value="Winged helix-like DNA-binding domain superfamily/Winged helix DNA-binding domain"/>
    <property type="match status" value="1"/>
</dbReference>